<dbReference type="Proteomes" id="UP001162992">
    <property type="component" value="Chromosome 11"/>
</dbReference>
<evidence type="ECO:0000313" key="2">
    <source>
        <dbReference type="Proteomes" id="UP001162992"/>
    </source>
</evidence>
<accession>A0ACC2CBF6</accession>
<comment type="caution">
    <text evidence="1">The sequence shown here is derived from an EMBL/GenBank/DDBJ whole genome shotgun (WGS) entry which is preliminary data.</text>
</comment>
<dbReference type="EMBL" id="CM055102">
    <property type="protein sequence ID" value="KAJ7539343.1"/>
    <property type="molecule type" value="Genomic_DNA"/>
</dbReference>
<sequence>MASNYLDSIDGMIDGIEKFQSNLCLGLHQLENSLAKDFISVDWMLQAIDLIRTSNAAVLDLVQRLTSPVPGRGRVWANAIMDETVKLSDVCKVLKIGVFRLQEYATYVRRNSMILVIGPFTDGNAVHPIREFLASCRVTVERMLQENKELIGTQIEAEGKISFDLRYSEVDSTDAMWSPLWGMIYPLRNTNSFISMILLWGVLDMDGSYSSKLATVHSKTPWAISISLLQASLIQQIDLKPRHRILLQEFVKLEACLQTFSVRTNWPIGFDVQTLWDSTDILKGRLDDLEWRIDDLVDDIHEGRRRLISWLSRL</sequence>
<protein>
    <submittedName>
        <fullName evidence="1">Uncharacterized protein</fullName>
    </submittedName>
</protein>
<name>A0ACC2CBF6_DIPCM</name>
<gene>
    <name evidence="1" type="ORF">O6H91_11G087900</name>
</gene>
<proteinExistence type="predicted"/>
<organism evidence="1 2">
    <name type="scientific">Diphasiastrum complanatum</name>
    <name type="common">Issler's clubmoss</name>
    <name type="synonym">Lycopodium complanatum</name>
    <dbReference type="NCBI Taxonomy" id="34168"/>
    <lineage>
        <taxon>Eukaryota</taxon>
        <taxon>Viridiplantae</taxon>
        <taxon>Streptophyta</taxon>
        <taxon>Embryophyta</taxon>
        <taxon>Tracheophyta</taxon>
        <taxon>Lycopodiopsida</taxon>
        <taxon>Lycopodiales</taxon>
        <taxon>Lycopodiaceae</taxon>
        <taxon>Lycopodioideae</taxon>
        <taxon>Diphasiastrum</taxon>
    </lineage>
</organism>
<keyword evidence="2" id="KW-1185">Reference proteome</keyword>
<reference evidence="2" key="1">
    <citation type="journal article" date="2024" name="Proc. Natl. Acad. Sci. U.S.A.">
        <title>Extraordinary preservation of gene collinearity over three hundred million years revealed in homosporous lycophytes.</title>
        <authorList>
            <person name="Li C."/>
            <person name="Wickell D."/>
            <person name="Kuo L.Y."/>
            <person name="Chen X."/>
            <person name="Nie B."/>
            <person name="Liao X."/>
            <person name="Peng D."/>
            <person name="Ji J."/>
            <person name="Jenkins J."/>
            <person name="Williams M."/>
            <person name="Shu S."/>
            <person name="Plott C."/>
            <person name="Barry K."/>
            <person name="Rajasekar S."/>
            <person name="Grimwood J."/>
            <person name="Han X."/>
            <person name="Sun S."/>
            <person name="Hou Z."/>
            <person name="He W."/>
            <person name="Dai G."/>
            <person name="Sun C."/>
            <person name="Schmutz J."/>
            <person name="Leebens-Mack J.H."/>
            <person name="Li F.W."/>
            <person name="Wang L."/>
        </authorList>
    </citation>
    <scope>NUCLEOTIDE SEQUENCE [LARGE SCALE GENOMIC DNA]</scope>
    <source>
        <strain evidence="2">cv. PW_Plant_1</strain>
    </source>
</reference>
<evidence type="ECO:0000313" key="1">
    <source>
        <dbReference type="EMBL" id="KAJ7539343.1"/>
    </source>
</evidence>